<keyword evidence="11" id="KW-1185">Reference proteome</keyword>
<keyword evidence="3 10" id="KW-0328">Glycosyltransferase</keyword>
<keyword evidence="4" id="KW-0808">Transferase</keyword>
<keyword evidence="6 10" id="KW-0735">Signal-anchor</keyword>
<dbReference type="Gene3D" id="3.90.550.50">
    <property type="match status" value="1"/>
</dbReference>
<dbReference type="InterPro" id="IPR002659">
    <property type="entry name" value="Glyco_trans_31"/>
</dbReference>
<evidence type="ECO:0000256" key="7">
    <source>
        <dbReference type="ARBA" id="ARBA00022989"/>
    </source>
</evidence>
<feature type="transmembrane region" description="Helical" evidence="10">
    <location>
        <begin position="7"/>
        <end position="27"/>
    </location>
</feature>
<keyword evidence="5 10" id="KW-0812">Transmembrane</keyword>
<evidence type="ECO:0000256" key="1">
    <source>
        <dbReference type="ARBA" id="ARBA00004323"/>
    </source>
</evidence>
<evidence type="ECO:0000256" key="6">
    <source>
        <dbReference type="ARBA" id="ARBA00022968"/>
    </source>
</evidence>
<evidence type="ECO:0000313" key="12">
    <source>
        <dbReference type="RefSeq" id="XP_017771061.1"/>
    </source>
</evidence>
<sequence>MYQCNRTLLFTLLLLMIVVVLILTFYYNSETEELGNVVLLDNVDYDQQPQSYLDHDRLFDLRLRYDVSGENCAIGTPLFAVILVTSYFGNVETRSAIRRAFPKDSLRDLNATFVFLLGRKSDDMFVKQDAVLDEAHRFGDILQGNFREAYRNLTYKHLMGLKWASERCANAEYVVKMDDDIVVNLPEILKVLRNVKLPQKLLAGYILKDMEPKREKANKWFVTEDEYRDKVYPTFLSGWFYVTNPKTSRSLVRAVRGEKYFWIDDTFITGILARKVKIKHYNLGDYFTVHPEFLRCCMSDVSKLSVGCEVMIGPNGGDANLFFEFNRALGKCWKSGSCKKRDLPLNRTCVAERVVNLGRGTSVIEDYKLS</sequence>
<evidence type="ECO:0000256" key="3">
    <source>
        <dbReference type="ARBA" id="ARBA00022676"/>
    </source>
</evidence>
<evidence type="ECO:0000256" key="10">
    <source>
        <dbReference type="RuleBase" id="RU363063"/>
    </source>
</evidence>
<dbReference type="PANTHER" id="PTHR11214">
    <property type="entry name" value="BETA-1,3-N-ACETYLGLUCOSAMINYLTRANSFERASE"/>
    <property type="match status" value="1"/>
</dbReference>
<accession>A0ABM1M911</accession>
<reference evidence="12" key="1">
    <citation type="submission" date="2025-08" db="UniProtKB">
        <authorList>
            <consortium name="RefSeq"/>
        </authorList>
    </citation>
    <scope>IDENTIFICATION</scope>
    <source>
        <tissue evidence="12">Whole Larva</tissue>
    </source>
</reference>
<keyword evidence="8 10" id="KW-0333">Golgi apparatus</keyword>
<organism evidence="11 12">
    <name type="scientific">Nicrophorus vespilloides</name>
    <name type="common">Boreal carrion beetle</name>
    <dbReference type="NCBI Taxonomy" id="110193"/>
    <lineage>
        <taxon>Eukaryota</taxon>
        <taxon>Metazoa</taxon>
        <taxon>Ecdysozoa</taxon>
        <taxon>Arthropoda</taxon>
        <taxon>Hexapoda</taxon>
        <taxon>Insecta</taxon>
        <taxon>Pterygota</taxon>
        <taxon>Neoptera</taxon>
        <taxon>Endopterygota</taxon>
        <taxon>Coleoptera</taxon>
        <taxon>Polyphaga</taxon>
        <taxon>Staphyliniformia</taxon>
        <taxon>Silphidae</taxon>
        <taxon>Nicrophorinae</taxon>
        <taxon>Nicrophorus</taxon>
    </lineage>
</organism>
<dbReference type="RefSeq" id="XP_017771061.1">
    <property type="nucleotide sequence ID" value="XM_017915572.1"/>
</dbReference>
<dbReference type="PANTHER" id="PTHR11214:SF235">
    <property type="entry name" value="HEXOSYLTRANSFERASE"/>
    <property type="match status" value="1"/>
</dbReference>
<comment type="subcellular location">
    <subcellularLocation>
        <location evidence="1 10">Golgi apparatus membrane</location>
        <topology evidence="1 10">Single-pass type II membrane protein</topology>
    </subcellularLocation>
</comment>
<evidence type="ECO:0000313" key="11">
    <source>
        <dbReference type="Proteomes" id="UP000695000"/>
    </source>
</evidence>
<evidence type="ECO:0000256" key="8">
    <source>
        <dbReference type="ARBA" id="ARBA00023034"/>
    </source>
</evidence>
<evidence type="ECO:0000256" key="2">
    <source>
        <dbReference type="ARBA" id="ARBA00008661"/>
    </source>
</evidence>
<keyword evidence="7 10" id="KW-1133">Transmembrane helix</keyword>
<dbReference type="EC" id="2.4.1.-" evidence="10"/>
<gene>
    <name evidence="12" type="primary">LOC108558606</name>
</gene>
<proteinExistence type="inferred from homology"/>
<evidence type="ECO:0000256" key="5">
    <source>
        <dbReference type="ARBA" id="ARBA00022692"/>
    </source>
</evidence>
<dbReference type="Pfam" id="PF01762">
    <property type="entry name" value="Galactosyl_T"/>
    <property type="match status" value="1"/>
</dbReference>
<protein>
    <recommendedName>
        <fullName evidence="10">Hexosyltransferase</fullName>
        <ecNumber evidence="10">2.4.1.-</ecNumber>
    </recommendedName>
</protein>
<name>A0ABM1M911_NICVS</name>
<comment type="similarity">
    <text evidence="2 10">Belongs to the glycosyltransferase 31 family.</text>
</comment>
<keyword evidence="9 10" id="KW-0472">Membrane</keyword>
<dbReference type="GeneID" id="108558606"/>
<evidence type="ECO:0000256" key="9">
    <source>
        <dbReference type="ARBA" id="ARBA00023136"/>
    </source>
</evidence>
<evidence type="ECO:0000256" key="4">
    <source>
        <dbReference type="ARBA" id="ARBA00022679"/>
    </source>
</evidence>
<dbReference type="Proteomes" id="UP000695000">
    <property type="component" value="Unplaced"/>
</dbReference>